<evidence type="ECO:0000313" key="1">
    <source>
        <dbReference type="EMBL" id="MBB5353384.1"/>
    </source>
</evidence>
<accession>A0A840VCY5</accession>
<keyword evidence="2" id="KW-1185">Reference proteome</keyword>
<reference evidence="1 2" key="1">
    <citation type="submission" date="2020-08" db="EMBL/GenBank/DDBJ databases">
        <title>Genomic Encyclopedia of Type Strains, Phase IV (KMG-IV): sequencing the most valuable type-strain genomes for metagenomic binning, comparative biology and taxonomic classification.</title>
        <authorList>
            <person name="Goeker M."/>
        </authorList>
    </citation>
    <scope>NUCLEOTIDE SEQUENCE [LARGE SCALE GENOMIC DNA]</scope>
    <source>
        <strain evidence="1 2">YC6886</strain>
    </source>
</reference>
<organism evidence="1 2">
    <name type="scientific">Haloferula luteola</name>
    <dbReference type="NCBI Taxonomy" id="595692"/>
    <lineage>
        <taxon>Bacteria</taxon>
        <taxon>Pseudomonadati</taxon>
        <taxon>Verrucomicrobiota</taxon>
        <taxon>Verrucomicrobiia</taxon>
        <taxon>Verrucomicrobiales</taxon>
        <taxon>Verrucomicrobiaceae</taxon>
        <taxon>Haloferula</taxon>
    </lineage>
</organism>
<name>A0A840VCY5_9BACT</name>
<protein>
    <submittedName>
        <fullName evidence="1">Uncharacterized protein</fullName>
    </submittedName>
</protein>
<proteinExistence type="predicted"/>
<comment type="caution">
    <text evidence="1">The sequence shown here is derived from an EMBL/GenBank/DDBJ whole genome shotgun (WGS) entry which is preliminary data.</text>
</comment>
<dbReference type="AlphaFoldDB" id="A0A840VCY5"/>
<sequence>METPNLGVARSGEKNSQMPLVEAFRDLAGGGEMDLKVPTLKNLRCSKFFQKILGTLKANKYT</sequence>
<dbReference type="Proteomes" id="UP000557717">
    <property type="component" value="Unassembled WGS sequence"/>
</dbReference>
<gene>
    <name evidence="1" type="ORF">HNR46_003641</name>
</gene>
<dbReference type="EMBL" id="JACHFD010000025">
    <property type="protein sequence ID" value="MBB5353384.1"/>
    <property type="molecule type" value="Genomic_DNA"/>
</dbReference>
<evidence type="ECO:0000313" key="2">
    <source>
        <dbReference type="Proteomes" id="UP000557717"/>
    </source>
</evidence>